<organism evidence="1 2">
    <name type="scientific">Oopsacas minuta</name>
    <dbReference type="NCBI Taxonomy" id="111878"/>
    <lineage>
        <taxon>Eukaryota</taxon>
        <taxon>Metazoa</taxon>
        <taxon>Porifera</taxon>
        <taxon>Hexactinellida</taxon>
        <taxon>Hexasterophora</taxon>
        <taxon>Lyssacinosida</taxon>
        <taxon>Leucopsacidae</taxon>
        <taxon>Oopsacas</taxon>
    </lineage>
</organism>
<evidence type="ECO:0000313" key="2">
    <source>
        <dbReference type="Proteomes" id="UP001165289"/>
    </source>
</evidence>
<proteinExistence type="predicted"/>
<evidence type="ECO:0000313" key="1">
    <source>
        <dbReference type="EMBL" id="KAI6657126.1"/>
    </source>
</evidence>
<keyword evidence="2" id="KW-1185">Reference proteome</keyword>
<accession>A0AAV7K775</accession>
<dbReference type="AlphaFoldDB" id="A0AAV7K775"/>
<comment type="caution">
    <text evidence="1">The sequence shown here is derived from an EMBL/GenBank/DDBJ whole genome shotgun (WGS) entry which is preliminary data.</text>
</comment>
<name>A0AAV7K775_9METZ</name>
<protein>
    <submittedName>
        <fullName evidence="1">Uncharacterized protein</fullName>
    </submittedName>
</protein>
<sequence>MVFINIQWYGCVIYDSYTLSDIYNEFSGGNFDCDAPISEEYLSASVVSFVCKTKTELPRVNSQCTLFEVVSVLGRYVEFIVSQHVYDNRETVRSRTDSFTLLIKGAQEMLCVPEQFKMIERE</sequence>
<gene>
    <name evidence="1" type="ORF">LOD99_15912</name>
</gene>
<dbReference type="Proteomes" id="UP001165289">
    <property type="component" value="Unassembled WGS sequence"/>
</dbReference>
<reference evidence="1 2" key="1">
    <citation type="journal article" date="2023" name="BMC Biol.">
        <title>The compact genome of the sponge Oopsacas minuta (Hexactinellida) is lacking key metazoan core genes.</title>
        <authorList>
            <person name="Santini S."/>
            <person name="Schenkelaars Q."/>
            <person name="Jourda C."/>
            <person name="Duchesne M."/>
            <person name="Belahbib H."/>
            <person name="Rocher C."/>
            <person name="Selva M."/>
            <person name="Riesgo A."/>
            <person name="Vervoort M."/>
            <person name="Leys S.P."/>
            <person name="Kodjabachian L."/>
            <person name="Le Bivic A."/>
            <person name="Borchiellini C."/>
            <person name="Claverie J.M."/>
            <person name="Renard E."/>
        </authorList>
    </citation>
    <scope>NUCLEOTIDE SEQUENCE [LARGE SCALE GENOMIC DNA]</scope>
    <source>
        <strain evidence="1">SPO-2</strain>
    </source>
</reference>
<dbReference type="EMBL" id="JAKMXF010000122">
    <property type="protein sequence ID" value="KAI6657126.1"/>
    <property type="molecule type" value="Genomic_DNA"/>
</dbReference>